<evidence type="ECO:0000259" key="3">
    <source>
        <dbReference type="Pfam" id="PF11721"/>
    </source>
</evidence>
<evidence type="ECO:0000313" key="5">
    <source>
        <dbReference type="Proteomes" id="UP001139971"/>
    </source>
</evidence>
<reference evidence="4" key="1">
    <citation type="submission" date="2023-02" db="EMBL/GenBank/DDBJ databases">
        <title>Tahibacter soli sp. nov. isolated from soil.</title>
        <authorList>
            <person name="Baek J.H."/>
            <person name="Lee J.K."/>
            <person name="Choi D.G."/>
            <person name="Jeon C.O."/>
        </authorList>
    </citation>
    <scope>NUCLEOTIDE SEQUENCE</scope>
    <source>
        <strain evidence="4">BL</strain>
    </source>
</reference>
<sequence>MSPLSRSIAALVALAASAPSLAATAADFLYRNSNPDGSGMPYRVFIPPGYSTSQVYPLILFLHGAGERGNNNTSQLNNNANGAMQLVSDANLAIQKVIMVAPQCPTADFWGGGSTNTPLHDILNDVSAEFRVDPDRIIVTGLSMGGYGTWGLTASNPSRFAAGVPMSGGGDTNAAGSVAALPYWFFHAVNDGTVGVDQSRALVGALRNAGASVIYTEYATGGHGIWPVAYNNPLLFRWMMAQRRGAPSATQPPILRIEQPTNAPGYSTDLAQLVLGGSVDNGGQTVTSVAWDRLGGTGGAANGTLAWTTPPIALNSGSNLLRVTATGTSYHAAYGGATTIGDALRVNRIGPPPAPGQLMTAVNSGGADVNAADGTVYLSDIGFEGGSTQVSNAAVANTTDDALYNNWRWGNFFYRTPVYNGAYDVDLHFAETYNTAVGQRKFSVLIEGVPVLSEFDIGATAGFNTALVRRFTVDVTDGELTIEVRNGSIGNARLDALRIYRGADQLFKNGFQ</sequence>
<evidence type="ECO:0000256" key="1">
    <source>
        <dbReference type="ARBA" id="ARBA00022729"/>
    </source>
</evidence>
<dbReference type="InterPro" id="IPR050955">
    <property type="entry name" value="Plant_Biomass_Hydrol_Est"/>
</dbReference>
<keyword evidence="5" id="KW-1185">Reference proteome</keyword>
<dbReference type="RefSeq" id="WP_263542411.1">
    <property type="nucleotide sequence ID" value="NZ_JAOVZO020000018.1"/>
</dbReference>
<keyword evidence="1 2" id="KW-0732">Signal</keyword>
<dbReference type="PANTHER" id="PTHR43037:SF1">
    <property type="entry name" value="BLL1128 PROTEIN"/>
    <property type="match status" value="1"/>
</dbReference>
<name>A0A9X3YJV4_9GAMM</name>
<dbReference type="InterPro" id="IPR021720">
    <property type="entry name" value="Malectin_dom"/>
</dbReference>
<dbReference type="InterPro" id="IPR008979">
    <property type="entry name" value="Galactose-bd-like_sf"/>
</dbReference>
<dbReference type="Gene3D" id="3.40.50.1820">
    <property type="entry name" value="alpha/beta hydrolase"/>
    <property type="match status" value="1"/>
</dbReference>
<protein>
    <submittedName>
        <fullName evidence="4">Malectin domain-containing carbohydrate-binding protein</fullName>
    </submittedName>
</protein>
<dbReference type="EMBL" id="JAOVZO020000018">
    <property type="protein sequence ID" value="MDC8013719.1"/>
    <property type="molecule type" value="Genomic_DNA"/>
</dbReference>
<proteinExistence type="predicted"/>
<gene>
    <name evidence="4" type="ORF">OD750_014350</name>
</gene>
<dbReference type="Pfam" id="PF00756">
    <property type="entry name" value="Esterase"/>
    <property type="match status" value="1"/>
</dbReference>
<dbReference type="InterPro" id="IPR000801">
    <property type="entry name" value="Esterase-like"/>
</dbReference>
<dbReference type="SUPFAM" id="SSF49785">
    <property type="entry name" value="Galactose-binding domain-like"/>
    <property type="match status" value="1"/>
</dbReference>
<feature type="domain" description="Malectin" evidence="3">
    <location>
        <begin position="360"/>
        <end position="486"/>
    </location>
</feature>
<accession>A0A9X3YJV4</accession>
<evidence type="ECO:0000313" key="4">
    <source>
        <dbReference type="EMBL" id="MDC8013719.1"/>
    </source>
</evidence>
<dbReference type="Gene3D" id="2.60.120.430">
    <property type="entry name" value="Galactose-binding lectin"/>
    <property type="match status" value="1"/>
</dbReference>
<dbReference type="AlphaFoldDB" id="A0A9X3YJV4"/>
<feature type="signal peptide" evidence="2">
    <location>
        <begin position="1"/>
        <end position="22"/>
    </location>
</feature>
<dbReference type="Proteomes" id="UP001139971">
    <property type="component" value="Unassembled WGS sequence"/>
</dbReference>
<dbReference type="PANTHER" id="PTHR43037">
    <property type="entry name" value="UNNAMED PRODUCT-RELATED"/>
    <property type="match status" value="1"/>
</dbReference>
<organism evidence="4 5">
    <name type="scientific">Tahibacter soli</name>
    <dbReference type="NCBI Taxonomy" id="2983605"/>
    <lineage>
        <taxon>Bacteria</taxon>
        <taxon>Pseudomonadati</taxon>
        <taxon>Pseudomonadota</taxon>
        <taxon>Gammaproteobacteria</taxon>
        <taxon>Lysobacterales</taxon>
        <taxon>Rhodanobacteraceae</taxon>
        <taxon>Tahibacter</taxon>
    </lineage>
</organism>
<feature type="chain" id="PRO_5040792967" evidence="2">
    <location>
        <begin position="23"/>
        <end position="512"/>
    </location>
</feature>
<dbReference type="InterPro" id="IPR029058">
    <property type="entry name" value="AB_hydrolase_fold"/>
</dbReference>
<dbReference type="SUPFAM" id="SSF53474">
    <property type="entry name" value="alpha/beta-Hydrolases"/>
    <property type="match status" value="1"/>
</dbReference>
<evidence type="ECO:0000256" key="2">
    <source>
        <dbReference type="SAM" id="SignalP"/>
    </source>
</evidence>
<comment type="caution">
    <text evidence="4">The sequence shown here is derived from an EMBL/GenBank/DDBJ whole genome shotgun (WGS) entry which is preliminary data.</text>
</comment>
<dbReference type="Pfam" id="PF11721">
    <property type="entry name" value="Malectin"/>
    <property type="match status" value="1"/>
</dbReference>